<dbReference type="InterPro" id="IPR012334">
    <property type="entry name" value="Pectin_lyas_fold"/>
</dbReference>
<evidence type="ECO:0000259" key="2">
    <source>
        <dbReference type="Pfam" id="PF25275"/>
    </source>
</evidence>
<feature type="domain" description="Golvesin/Xly CBD-like" evidence="2">
    <location>
        <begin position="480"/>
        <end position="610"/>
    </location>
</feature>
<evidence type="ECO:0000259" key="1">
    <source>
        <dbReference type="Pfam" id="PF04862"/>
    </source>
</evidence>
<dbReference type="AlphaFoldDB" id="A0A494XDX5"/>
<organism evidence="3 4">
    <name type="scientific">Cohnella endophytica</name>
    <dbReference type="NCBI Taxonomy" id="2419778"/>
    <lineage>
        <taxon>Bacteria</taxon>
        <taxon>Bacillati</taxon>
        <taxon>Bacillota</taxon>
        <taxon>Bacilli</taxon>
        <taxon>Bacillales</taxon>
        <taxon>Paenibacillaceae</taxon>
        <taxon>Cohnella</taxon>
    </lineage>
</organism>
<dbReference type="SUPFAM" id="SSF51126">
    <property type="entry name" value="Pectin lyase-like"/>
    <property type="match status" value="1"/>
</dbReference>
<protein>
    <submittedName>
        <fullName evidence="3">DUF642 domain-containing protein</fullName>
    </submittedName>
</protein>
<proteinExistence type="predicted"/>
<comment type="caution">
    <text evidence="3">The sequence shown here is derived from an EMBL/GenBank/DDBJ whole genome shotgun (WGS) entry which is preliminary data.</text>
</comment>
<reference evidence="3 4" key="1">
    <citation type="submission" date="2018-10" db="EMBL/GenBank/DDBJ databases">
        <title>Cohnella sp. M2MS4P-1, whole genome shotgun sequence.</title>
        <authorList>
            <person name="Tuo L."/>
        </authorList>
    </citation>
    <scope>NUCLEOTIDE SEQUENCE [LARGE SCALE GENOMIC DNA]</scope>
    <source>
        <strain evidence="3 4">M2MS4P-1</strain>
    </source>
</reference>
<keyword evidence="4" id="KW-1185">Reference proteome</keyword>
<evidence type="ECO:0000313" key="3">
    <source>
        <dbReference type="EMBL" id="RKP48955.1"/>
    </source>
</evidence>
<accession>A0A494XDX5</accession>
<evidence type="ECO:0000313" key="4">
    <source>
        <dbReference type="Proteomes" id="UP000282076"/>
    </source>
</evidence>
<name>A0A494XDX5_9BACL</name>
<dbReference type="InterPro" id="IPR033803">
    <property type="entry name" value="CBD-like_Golvesin-Xly"/>
</dbReference>
<dbReference type="InterPro" id="IPR011050">
    <property type="entry name" value="Pectin_lyase_fold/virulence"/>
</dbReference>
<dbReference type="InterPro" id="IPR006946">
    <property type="entry name" value="DGR2-like_dom"/>
</dbReference>
<dbReference type="Gene3D" id="2.160.20.10">
    <property type="entry name" value="Single-stranded right-handed beta-helix, Pectin lyase-like"/>
    <property type="match status" value="1"/>
</dbReference>
<dbReference type="InterPro" id="IPR006626">
    <property type="entry name" value="PbH1"/>
</dbReference>
<dbReference type="SMART" id="SM00710">
    <property type="entry name" value="PbH1"/>
    <property type="match status" value="4"/>
</dbReference>
<gene>
    <name evidence="3" type="ORF">D7Z26_21610</name>
</gene>
<dbReference type="Pfam" id="PF04862">
    <property type="entry name" value="DUF642"/>
    <property type="match status" value="1"/>
</dbReference>
<dbReference type="Gene3D" id="2.60.120.260">
    <property type="entry name" value="Galactose-binding domain-like"/>
    <property type="match status" value="1"/>
</dbReference>
<dbReference type="EMBL" id="RBZM01000009">
    <property type="protein sequence ID" value="RKP48955.1"/>
    <property type="molecule type" value="Genomic_DNA"/>
</dbReference>
<dbReference type="Pfam" id="PF25275">
    <property type="entry name" value="Golvesin_C"/>
    <property type="match status" value="1"/>
</dbReference>
<feature type="domain" description="DUF642" evidence="1">
    <location>
        <begin position="762"/>
        <end position="868"/>
    </location>
</feature>
<dbReference type="Proteomes" id="UP000282076">
    <property type="component" value="Unassembled WGS sequence"/>
</dbReference>
<sequence>MKNKEESIMSKRFFVLLIAFGLVLSVAVTGIPEYAHAAGTTYYVSSSSGNDSNNGTSSSTPWKTLVKASNQAYGPGDQILLKRGDTWTSEGNVYDDGYYSSTRTHNYYRTGFRNGSKGDPLNPIVLGAYGTGAKPVIKGTYTPNYSQYNSNPSSWKGLVAGFDESSGANEDYFAVFIQNPHGWKVQDLKLSNAQGGIVLWNNAGQTNDGTTITNIDFADIDGIDYFSNDQPDGTNPGIKNSVHFRVTYSAGVILTGDSYQGDNGIRGKNIYLSNLRGVRTKSLLMPVRRSNNPWELYPDGTQVNYQNVNLTNSSNSGGTFGWWMQGTDGGTVSNVISTNSGESPYSYGPTGGGVSDSKNLTITNNEFIGSSKNTVDGCGLDFEGNNENVTAQNNIFKNNHSGGIMYFGTNGANRSTNVVGNVFIQNELKNFNNGEVYVAVTPDANSSVKNNVFEKAQGHVNISGTVTNSGNINAVSDTLIVDDYDAASVNTTGIWTNVPASTNSYQTPYLYGVKSAAPGSGATMTFNPVIPATQSYNVYAWWAEDPSFATAATYTVYDGTNSSNVSVDQTTNGGKWNLLGTYTLRKGASPYVKLTAASSGTTIGDAIKIVPVAQATRTGSTVFKLTNEDTGINGFSRHAVSEAHASPLSDNTLYNINGDDPYIFNDSMNVSSDQNQMIIKLKNNTASTQGKIYFKTSGSNFWDEAKSKTFTISANDSQFKTYAVDMTTMASWTGTITGIRFDIEPGTTTGSFNMGEIYLFPILENGNFEAPGMSGQPNGYAYNPTGGSWTFGGYAGLVLQNNGAWGTPAAPDGTQMALLQKDGTISQTFVLTAGGTFKVSFKAARRTSFGGQQTFNVLVDGTNQGTFSPSSGTFGSFATSAFTLGAGSHTIMFQGATTTDNTAFIDSVQLTP</sequence>